<evidence type="ECO:0000313" key="1">
    <source>
        <dbReference type="EMBL" id="TVY23667.1"/>
    </source>
</evidence>
<accession>A0A8H8TVR9</accession>
<protein>
    <submittedName>
        <fullName evidence="1">Uncharacterized protein</fullName>
    </submittedName>
</protein>
<dbReference type="OrthoDB" id="4491390at2759"/>
<evidence type="ECO:0000313" key="2">
    <source>
        <dbReference type="Proteomes" id="UP000431533"/>
    </source>
</evidence>
<organism evidence="1 2">
    <name type="scientific">Lachnellula hyalina</name>
    <dbReference type="NCBI Taxonomy" id="1316788"/>
    <lineage>
        <taxon>Eukaryota</taxon>
        <taxon>Fungi</taxon>
        <taxon>Dikarya</taxon>
        <taxon>Ascomycota</taxon>
        <taxon>Pezizomycotina</taxon>
        <taxon>Leotiomycetes</taxon>
        <taxon>Helotiales</taxon>
        <taxon>Lachnaceae</taxon>
        <taxon>Lachnellula</taxon>
    </lineage>
</organism>
<dbReference type="AlphaFoldDB" id="A0A8H8TVR9"/>
<proteinExistence type="predicted"/>
<keyword evidence="2" id="KW-1185">Reference proteome</keyword>
<dbReference type="EMBL" id="QGMH01000167">
    <property type="protein sequence ID" value="TVY23667.1"/>
    <property type="molecule type" value="Genomic_DNA"/>
</dbReference>
<dbReference type="GeneID" id="41986764"/>
<reference evidence="1 2" key="1">
    <citation type="submission" date="2018-05" db="EMBL/GenBank/DDBJ databases">
        <title>Genome sequencing and assembly of the regulated plant pathogen Lachnellula willkommii and related sister species for the development of diagnostic species identification markers.</title>
        <authorList>
            <person name="Giroux E."/>
            <person name="Bilodeau G."/>
        </authorList>
    </citation>
    <scope>NUCLEOTIDE SEQUENCE [LARGE SCALE GENOMIC DNA]</scope>
    <source>
        <strain evidence="1 2">CBS 185.66</strain>
    </source>
</reference>
<comment type="caution">
    <text evidence="1">The sequence shown here is derived from an EMBL/GenBank/DDBJ whole genome shotgun (WGS) entry which is preliminary data.</text>
</comment>
<sequence>MSLALLGKEGADQALIFSGVQHYTRALNGLRTGFRSGSFPTLDQHQVDVNLITCLKCAMYELVANNNYYHQMQHLQGNSPEQ</sequence>
<gene>
    <name evidence="1" type="ORF">LHYA1_G006566</name>
</gene>
<dbReference type="Proteomes" id="UP000431533">
    <property type="component" value="Unassembled WGS sequence"/>
</dbReference>
<name>A0A8H8TVR9_9HELO</name>
<dbReference type="RefSeq" id="XP_031002455.1">
    <property type="nucleotide sequence ID" value="XM_031151503.1"/>
</dbReference>